<name>A0A9D4CJ50_DREPO</name>
<organism evidence="1 2">
    <name type="scientific">Dreissena polymorpha</name>
    <name type="common">Zebra mussel</name>
    <name type="synonym">Mytilus polymorpha</name>
    <dbReference type="NCBI Taxonomy" id="45954"/>
    <lineage>
        <taxon>Eukaryota</taxon>
        <taxon>Metazoa</taxon>
        <taxon>Spiralia</taxon>
        <taxon>Lophotrochozoa</taxon>
        <taxon>Mollusca</taxon>
        <taxon>Bivalvia</taxon>
        <taxon>Autobranchia</taxon>
        <taxon>Heteroconchia</taxon>
        <taxon>Euheterodonta</taxon>
        <taxon>Imparidentia</taxon>
        <taxon>Neoheterodontei</taxon>
        <taxon>Myida</taxon>
        <taxon>Dreissenoidea</taxon>
        <taxon>Dreissenidae</taxon>
        <taxon>Dreissena</taxon>
    </lineage>
</organism>
<accession>A0A9D4CJ50</accession>
<dbReference type="Proteomes" id="UP000828390">
    <property type="component" value="Unassembled WGS sequence"/>
</dbReference>
<dbReference type="EMBL" id="JAIWYP010000012">
    <property type="protein sequence ID" value="KAH3726274.1"/>
    <property type="molecule type" value="Genomic_DNA"/>
</dbReference>
<reference evidence="1" key="1">
    <citation type="journal article" date="2019" name="bioRxiv">
        <title>The Genome of the Zebra Mussel, Dreissena polymorpha: A Resource for Invasive Species Research.</title>
        <authorList>
            <person name="McCartney M.A."/>
            <person name="Auch B."/>
            <person name="Kono T."/>
            <person name="Mallez S."/>
            <person name="Zhang Y."/>
            <person name="Obille A."/>
            <person name="Becker A."/>
            <person name="Abrahante J.E."/>
            <person name="Garbe J."/>
            <person name="Badalamenti J.P."/>
            <person name="Herman A."/>
            <person name="Mangelson H."/>
            <person name="Liachko I."/>
            <person name="Sullivan S."/>
            <person name="Sone E.D."/>
            <person name="Koren S."/>
            <person name="Silverstein K.A.T."/>
            <person name="Beckman K.B."/>
            <person name="Gohl D.M."/>
        </authorList>
    </citation>
    <scope>NUCLEOTIDE SEQUENCE</scope>
    <source>
        <strain evidence="1">Duluth1</strain>
        <tissue evidence="1">Whole animal</tissue>
    </source>
</reference>
<reference evidence="1" key="2">
    <citation type="submission" date="2020-11" db="EMBL/GenBank/DDBJ databases">
        <authorList>
            <person name="McCartney M.A."/>
            <person name="Auch B."/>
            <person name="Kono T."/>
            <person name="Mallez S."/>
            <person name="Becker A."/>
            <person name="Gohl D.M."/>
            <person name="Silverstein K.A.T."/>
            <person name="Koren S."/>
            <person name="Bechman K.B."/>
            <person name="Herman A."/>
            <person name="Abrahante J.E."/>
            <person name="Garbe J."/>
        </authorList>
    </citation>
    <scope>NUCLEOTIDE SEQUENCE</scope>
    <source>
        <strain evidence="1">Duluth1</strain>
        <tissue evidence="1">Whole animal</tissue>
    </source>
</reference>
<evidence type="ECO:0000313" key="2">
    <source>
        <dbReference type="Proteomes" id="UP000828390"/>
    </source>
</evidence>
<proteinExistence type="predicted"/>
<evidence type="ECO:0000313" key="1">
    <source>
        <dbReference type="EMBL" id="KAH3726274.1"/>
    </source>
</evidence>
<protein>
    <submittedName>
        <fullName evidence="1">Uncharacterized protein</fullName>
    </submittedName>
</protein>
<gene>
    <name evidence="1" type="ORF">DPMN_052132</name>
</gene>
<dbReference type="AlphaFoldDB" id="A0A9D4CJ50"/>
<sequence>MHHLAVNRTSLTLLPQAIDTYPVFNEQTAFMRITSPSRPAAGFEWFIADRKITDMASYTYSSEVATRILRYTPV</sequence>
<comment type="caution">
    <text evidence="1">The sequence shown here is derived from an EMBL/GenBank/DDBJ whole genome shotgun (WGS) entry which is preliminary data.</text>
</comment>
<keyword evidence="2" id="KW-1185">Reference proteome</keyword>